<evidence type="ECO:0000256" key="1">
    <source>
        <dbReference type="SAM" id="MobiDB-lite"/>
    </source>
</evidence>
<gene>
    <name evidence="2" type="ORF">H0921_17640</name>
</gene>
<keyword evidence="3" id="KW-1185">Reference proteome</keyword>
<feature type="non-terminal residue" evidence="2">
    <location>
        <position position="139"/>
    </location>
</feature>
<evidence type="ECO:0000313" key="3">
    <source>
        <dbReference type="Proteomes" id="UP000542342"/>
    </source>
</evidence>
<protein>
    <submittedName>
        <fullName evidence="2">Uncharacterized protein</fullName>
    </submittedName>
</protein>
<organism evidence="2 3">
    <name type="scientific">Thermogemmata fonticola</name>
    <dbReference type="NCBI Taxonomy" id="2755323"/>
    <lineage>
        <taxon>Bacteria</taxon>
        <taxon>Pseudomonadati</taxon>
        <taxon>Planctomycetota</taxon>
        <taxon>Planctomycetia</taxon>
        <taxon>Gemmatales</taxon>
        <taxon>Gemmataceae</taxon>
        <taxon>Thermogemmata</taxon>
    </lineage>
</organism>
<accession>A0A7V8VH66</accession>
<dbReference type="Proteomes" id="UP000542342">
    <property type="component" value="Unassembled WGS sequence"/>
</dbReference>
<feature type="region of interest" description="Disordered" evidence="1">
    <location>
        <begin position="29"/>
        <end position="116"/>
    </location>
</feature>
<proteinExistence type="predicted"/>
<evidence type="ECO:0000313" key="2">
    <source>
        <dbReference type="EMBL" id="MBA2227985.1"/>
    </source>
</evidence>
<feature type="compositionally biased region" description="Polar residues" evidence="1">
    <location>
        <begin position="85"/>
        <end position="106"/>
    </location>
</feature>
<dbReference type="AlphaFoldDB" id="A0A7V8VH66"/>
<feature type="non-terminal residue" evidence="2">
    <location>
        <position position="1"/>
    </location>
</feature>
<feature type="compositionally biased region" description="Low complexity" evidence="1">
    <location>
        <begin position="52"/>
        <end position="71"/>
    </location>
</feature>
<name>A0A7V8VH66_9BACT</name>
<sequence length="139" mass="15212">RHQPPPNLPPDAVIRDWLPFRRLLETVAAETAPTASPDLLTAPDLLAEGTPRRSPAATSRPAASASPAARPASRHFPNDADSDEASQTWEDGHFSTENNENPQQTWDDGYDEDDDGCDTDHSCRENMTCHCHCHCAGHC</sequence>
<dbReference type="EMBL" id="JACEFB010000047">
    <property type="protein sequence ID" value="MBA2227985.1"/>
    <property type="molecule type" value="Genomic_DNA"/>
</dbReference>
<reference evidence="2 3" key="1">
    <citation type="submission" date="2020-07" db="EMBL/GenBank/DDBJ databases">
        <title>Thermogemmata thermophila gen. nov., sp. nov., a novel moderate thermophilic planctomycete from a Kamchatka hot spring.</title>
        <authorList>
            <person name="Elcheninov A.G."/>
            <person name="Podosokorskaya O.A."/>
            <person name="Kovaleva O.L."/>
            <person name="Novikov A."/>
            <person name="Bonch-Osmolovskaya E.A."/>
            <person name="Toshchakov S.V."/>
            <person name="Kublanov I.V."/>
        </authorList>
    </citation>
    <scope>NUCLEOTIDE SEQUENCE [LARGE SCALE GENOMIC DNA]</scope>
    <source>
        <strain evidence="2 3">2918</strain>
    </source>
</reference>
<comment type="caution">
    <text evidence="2">The sequence shown here is derived from an EMBL/GenBank/DDBJ whole genome shotgun (WGS) entry which is preliminary data.</text>
</comment>